<gene>
    <name evidence="1" type="ORF">KUTeg_016065</name>
</gene>
<keyword evidence="2" id="KW-1185">Reference proteome</keyword>
<sequence>MYGQLYHVHVSSFRYRGYVWRIKLFNQDEAWVSEGYDKLKLVDKRGRTVKPLSTKLDIFDMAITNTGDLLVTVTSGFHIKQVTGSGDVVAFANMSPHLPCENKNGDIVVIDFWESVKVIDEKGQHRFTYTGPQQTKTFEPYDIVCNHNEEILVLDHNNKNIQQLDKNGIFISYILTQQERLSIPTALTIDTNGELWIGCEDRQVHIVKYLT</sequence>
<name>A0ABQ9EQ37_TEGGR</name>
<dbReference type="Gene3D" id="2.120.10.30">
    <property type="entry name" value="TolB, C-terminal domain"/>
    <property type="match status" value="1"/>
</dbReference>
<dbReference type="EMBL" id="JARBDR010000813">
    <property type="protein sequence ID" value="KAJ8305520.1"/>
    <property type="molecule type" value="Genomic_DNA"/>
</dbReference>
<comment type="caution">
    <text evidence="1">The sequence shown here is derived from an EMBL/GenBank/DDBJ whole genome shotgun (WGS) entry which is preliminary data.</text>
</comment>
<reference evidence="1 2" key="1">
    <citation type="submission" date="2022-12" db="EMBL/GenBank/DDBJ databases">
        <title>Chromosome-level genome of Tegillarca granosa.</title>
        <authorList>
            <person name="Kim J."/>
        </authorList>
    </citation>
    <scope>NUCLEOTIDE SEQUENCE [LARGE SCALE GENOMIC DNA]</scope>
    <source>
        <strain evidence="1">Teg-2019</strain>
        <tissue evidence="1">Adductor muscle</tissue>
    </source>
</reference>
<dbReference type="SUPFAM" id="SSF101898">
    <property type="entry name" value="NHL repeat"/>
    <property type="match status" value="1"/>
</dbReference>
<organism evidence="1 2">
    <name type="scientific">Tegillarca granosa</name>
    <name type="common">Malaysian cockle</name>
    <name type="synonym">Anadara granosa</name>
    <dbReference type="NCBI Taxonomy" id="220873"/>
    <lineage>
        <taxon>Eukaryota</taxon>
        <taxon>Metazoa</taxon>
        <taxon>Spiralia</taxon>
        <taxon>Lophotrochozoa</taxon>
        <taxon>Mollusca</taxon>
        <taxon>Bivalvia</taxon>
        <taxon>Autobranchia</taxon>
        <taxon>Pteriomorphia</taxon>
        <taxon>Arcoida</taxon>
        <taxon>Arcoidea</taxon>
        <taxon>Arcidae</taxon>
        <taxon>Tegillarca</taxon>
    </lineage>
</organism>
<evidence type="ECO:0000313" key="2">
    <source>
        <dbReference type="Proteomes" id="UP001217089"/>
    </source>
</evidence>
<proteinExistence type="predicted"/>
<dbReference type="Proteomes" id="UP001217089">
    <property type="component" value="Unassembled WGS sequence"/>
</dbReference>
<evidence type="ECO:0000313" key="1">
    <source>
        <dbReference type="EMBL" id="KAJ8305520.1"/>
    </source>
</evidence>
<accession>A0ABQ9EQ37</accession>
<dbReference type="InterPro" id="IPR011042">
    <property type="entry name" value="6-blade_b-propeller_TolB-like"/>
</dbReference>
<protein>
    <submittedName>
        <fullName evidence="1">Uncharacterized protein</fullName>
    </submittedName>
</protein>